<evidence type="ECO:0000256" key="4">
    <source>
        <dbReference type="ARBA" id="ARBA00022982"/>
    </source>
</evidence>
<evidence type="ECO:0000256" key="7">
    <source>
        <dbReference type="ARBA" id="ARBA00023291"/>
    </source>
</evidence>
<comment type="caution">
    <text evidence="8">The sequence shown here is derived from an EMBL/GenBank/DDBJ whole genome shotgun (WGS) entry which is preliminary data.</text>
</comment>
<gene>
    <name evidence="8" type="ORF">ACH47G_33970</name>
</gene>
<evidence type="ECO:0000256" key="5">
    <source>
        <dbReference type="ARBA" id="ARBA00023004"/>
    </source>
</evidence>
<proteinExistence type="predicted"/>
<keyword evidence="7" id="KW-0003">3Fe-4S</keyword>
<evidence type="ECO:0000256" key="3">
    <source>
        <dbReference type="ARBA" id="ARBA00022723"/>
    </source>
</evidence>
<dbReference type="Pfam" id="PF13459">
    <property type="entry name" value="Fer4_15"/>
    <property type="match status" value="1"/>
</dbReference>
<dbReference type="EMBL" id="JBIRXV010000013">
    <property type="protein sequence ID" value="MFI2325514.1"/>
    <property type="molecule type" value="Genomic_DNA"/>
</dbReference>
<keyword evidence="9" id="KW-1185">Reference proteome</keyword>
<evidence type="ECO:0000256" key="6">
    <source>
        <dbReference type="ARBA" id="ARBA00023014"/>
    </source>
</evidence>
<sequence length="68" mass="7204">METMMRLSVDPSRCQGHTMCSLAAPDLFLLDDVDGHASPAVDPVPPADEGVAQRAVIACPERAVSLEL</sequence>
<evidence type="ECO:0000313" key="8">
    <source>
        <dbReference type="EMBL" id="MFI2325514.1"/>
    </source>
</evidence>
<dbReference type="PANTHER" id="PTHR36923">
    <property type="entry name" value="FERREDOXIN"/>
    <property type="match status" value="1"/>
</dbReference>
<dbReference type="InterPro" id="IPR051269">
    <property type="entry name" value="Fe-S_cluster_ET"/>
</dbReference>
<name>A0ABW7WR95_9NOCA</name>
<dbReference type="Proteomes" id="UP001611450">
    <property type="component" value="Unassembled WGS sequence"/>
</dbReference>
<evidence type="ECO:0000256" key="1">
    <source>
        <dbReference type="ARBA" id="ARBA00001927"/>
    </source>
</evidence>
<keyword evidence="2" id="KW-0813">Transport</keyword>
<accession>A0ABW7WR95</accession>
<dbReference type="RefSeq" id="WP_396953563.1">
    <property type="nucleotide sequence ID" value="NZ_JBIRXV010000013.1"/>
</dbReference>
<keyword evidence="6" id="KW-0411">Iron-sulfur</keyword>
<comment type="cofactor">
    <cofactor evidence="1">
        <name>[3Fe-4S] cluster</name>
        <dbReference type="ChEBI" id="CHEBI:21137"/>
    </cofactor>
</comment>
<dbReference type="PANTHER" id="PTHR36923:SF3">
    <property type="entry name" value="FERREDOXIN"/>
    <property type="match status" value="1"/>
</dbReference>
<keyword evidence="5" id="KW-0408">Iron</keyword>
<dbReference type="Gene3D" id="3.30.70.20">
    <property type="match status" value="1"/>
</dbReference>
<organism evidence="8 9">
    <name type="scientific">Nocardia beijingensis</name>
    <dbReference type="NCBI Taxonomy" id="95162"/>
    <lineage>
        <taxon>Bacteria</taxon>
        <taxon>Bacillati</taxon>
        <taxon>Actinomycetota</taxon>
        <taxon>Actinomycetes</taxon>
        <taxon>Mycobacteriales</taxon>
        <taxon>Nocardiaceae</taxon>
        <taxon>Nocardia</taxon>
    </lineage>
</organism>
<dbReference type="SUPFAM" id="SSF54862">
    <property type="entry name" value="4Fe-4S ferredoxins"/>
    <property type="match status" value="1"/>
</dbReference>
<keyword evidence="3" id="KW-0479">Metal-binding</keyword>
<keyword evidence="4" id="KW-0249">Electron transport</keyword>
<protein>
    <submittedName>
        <fullName evidence="8">Ferredoxin</fullName>
    </submittedName>
</protein>
<reference evidence="8 9" key="1">
    <citation type="submission" date="2024-10" db="EMBL/GenBank/DDBJ databases">
        <title>The Natural Products Discovery Center: Release of the First 8490 Sequenced Strains for Exploring Actinobacteria Biosynthetic Diversity.</title>
        <authorList>
            <person name="Kalkreuter E."/>
            <person name="Kautsar S.A."/>
            <person name="Yang D."/>
            <person name="Bader C.D."/>
            <person name="Teijaro C.N."/>
            <person name="Fluegel L."/>
            <person name="Davis C.M."/>
            <person name="Simpson J.R."/>
            <person name="Lauterbach L."/>
            <person name="Steele A.D."/>
            <person name="Gui C."/>
            <person name="Meng S."/>
            <person name="Li G."/>
            <person name="Viehrig K."/>
            <person name="Ye F."/>
            <person name="Su P."/>
            <person name="Kiefer A.F."/>
            <person name="Nichols A."/>
            <person name="Cepeda A.J."/>
            <person name="Yan W."/>
            <person name="Fan B."/>
            <person name="Jiang Y."/>
            <person name="Adhikari A."/>
            <person name="Zheng C.-J."/>
            <person name="Schuster L."/>
            <person name="Cowan T.M."/>
            <person name="Smanski M.J."/>
            <person name="Chevrette M.G."/>
            <person name="De Carvalho L.P.S."/>
            <person name="Shen B."/>
        </authorList>
    </citation>
    <scope>NUCLEOTIDE SEQUENCE [LARGE SCALE GENOMIC DNA]</scope>
    <source>
        <strain evidence="8 9">NPDC019626</strain>
    </source>
</reference>
<evidence type="ECO:0000256" key="2">
    <source>
        <dbReference type="ARBA" id="ARBA00022448"/>
    </source>
</evidence>
<evidence type="ECO:0000313" key="9">
    <source>
        <dbReference type="Proteomes" id="UP001611450"/>
    </source>
</evidence>